<gene>
    <name evidence="2" type="ORF">A7U60_g4887</name>
</gene>
<dbReference type="SMART" id="SM00256">
    <property type="entry name" value="FBOX"/>
    <property type="match status" value="1"/>
</dbReference>
<evidence type="ECO:0000313" key="3">
    <source>
        <dbReference type="Proteomes" id="UP000757232"/>
    </source>
</evidence>
<dbReference type="SUPFAM" id="SSF81383">
    <property type="entry name" value="F-box domain"/>
    <property type="match status" value="1"/>
</dbReference>
<dbReference type="EMBL" id="LNZH02000186">
    <property type="protein sequence ID" value="OCB87931.1"/>
    <property type="molecule type" value="Genomic_DNA"/>
</dbReference>
<organism evidence="2 3">
    <name type="scientific">Sanghuangporus baumii</name>
    <name type="common">Phellinus baumii</name>
    <dbReference type="NCBI Taxonomy" id="108892"/>
    <lineage>
        <taxon>Eukaryota</taxon>
        <taxon>Fungi</taxon>
        <taxon>Dikarya</taxon>
        <taxon>Basidiomycota</taxon>
        <taxon>Agaricomycotina</taxon>
        <taxon>Agaricomycetes</taxon>
        <taxon>Hymenochaetales</taxon>
        <taxon>Hymenochaetaceae</taxon>
        <taxon>Sanghuangporus</taxon>
    </lineage>
</organism>
<accession>A0A9Q5N8M4</accession>
<dbReference type="InterPro" id="IPR001810">
    <property type="entry name" value="F-box_dom"/>
</dbReference>
<dbReference type="OrthoDB" id="2688364at2759"/>
<name>A0A9Q5N8M4_SANBA</name>
<comment type="caution">
    <text evidence="2">The sequence shown here is derived from an EMBL/GenBank/DDBJ whole genome shotgun (WGS) entry which is preliminary data.</text>
</comment>
<dbReference type="Gene3D" id="1.20.1280.50">
    <property type="match status" value="1"/>
</dbReference>
<dbReference type="PROSITE" id="PS50181">
    <property type="entry name" value="FBOX"/>
    <property type="match status" value="1"/>
</dbReference>
<evidence type="ECO:0000313" key="2">
    <source>
        <dbReference type="EMBL" id="OCB87931.1"/>
    </source>
</evidence>
<dbReference type="AlphaFoldDB" id="A0A9Q5N8M4"/>
<reference evidence="2" key="1">
    <citation type="submission" date="2016-06" db="EMBL/GenBank/DDBJ databases">
        <title>Draft Genome sequence of the fungus Inonotus baumii.</title>
        <authorList>
            <person name="Zhu H."/>
            <person name="Lin W."/>
        </authorList>
    </citation>
    <scope>NUCLEOTIDE SEQUENCE</scope>
    <source>
        <strain evidence="2">821</strain>
    </source>
</reference>
<protein>
    <recommendedName>
        <fullName evidence="1">F-box domain-containing protein</fullName>
    </recommendedName>
</protein>
<proteinExistence type="predicted"/>
<evidence type="ECO:0000259" key="1">
    <source>
        <dbReference type="PROSITE" id="PS50181"/>
    </source>
</evidence>
<dbReference type="InterPro" id="IPR036047">
    <property type="entry name" value="F-box-like_dom_sf"/>
</dbReference>
<sequence>MFLPETKILSLPDELLVELISRCSLEDVLHLEATCRRLYRLCNSRQIWADLLRCLDIDCAPDVPPQVSMESLSLVDLREKVKGAVMRCRAWKSPDKLRIFYDLVLQVPFPNDSDVHSSARLLPGGRYLLVSNSGRLELWCLRTLSRIWNAPLFRGVNQCTSFDFELETDGRFVTIVGEFISPQCTSFDFELETDGRFVTIVGEFISLEETATYLRVLRYGFGEHSAELILHGIPPFPLPKLPCELDE</sequence>
<dbReference type="Pfam" id="PF12937">
    <property type="entry name" value="F-box-like"/>
    <property type="match status" value="1"/>
</dbReference>
<feature type="domain" description="F-box" evidence="1">
    <location>
        <begin position="5"/>
        <end position="51"/>
    </location>
</feature>
<dbReference type="Proteomes" id="UP000757232">
    <property type="component" value="Unassembled WGS sequence"/>
</dbReference>
<keyword evidence="3" id="KW-1185">Reference proteome</keyword>